<evidence type="ECO:0000313" key="2">
    <source>
        <dbReference type="Proteomes" id="UP001597568"/>
    </source>
</evidence>
<keyword evidence="2" id="KW-1185">Reference proteome</keyword>
<gene>
    <name evidence="1" type="ORF">ACFSY7_11235</name>
</gene>
<evidence type="ECO:0000313" key="1">
    <source>
        <dbReference type="EMBL" id="MFD2869066.1"/>
    </source>
</evidence>
<dbReference type="EMBL" id="JBHUOR010000095">
    <property type="protein sequence ID" value="MFD2869066.1"/>
    <property type="molecule type" value="Genomic_DNA"/>
</dbReference>
<comment type="caution">
    <text evidence="1">The sequence shown here is derived from an EMBL/GenBank/DDBJ whole genome shotgun (WGS) entry which is preliminary data.</text>
</comment>
<reference evidence="2" key="1">
    <citation type="journal article" date="2019" name="Int. J. Syst. Evol. Microbiol.">
        <title>The Global Catalogue of Microorganisms (GCM) 10K type strain sequencing project: providing services to taxonomists for standard genome sequencing and annotation.</title>
        <authorList>
            <consortium name="The Broad Institute Genomics Platform"/>
            <consortium name="The Broad Institute Genome Sequencing Center for Infectious Disease"/>
            <person name="Wu L."/>
            <person name="Ma J."/>
        </authorList>
    </citation>
    <scope>NUCLEOTIDE SEQUENCE [LARGE SCALE GENOMIC DNA]</scope>
    <source>
        <strain evidence="2">KCTC 33522</strain>
    </source>
</reference>
<dbReference type="RefSeq" id="WP_380147900.1">
    <property type="nucleotide sequence ID" value="NZ_JBHUOR010000095.1"/>
</dbReference>
<name>A0ABW5Y155_9BACL</name>
<accession>A0ABW5Y155</accession>
<sequence>MSIRKNVEALIASEVTAYKISKDIQIPASVVQKLRLGMTQIDNIPLRNAEKLSTYYKQLKRTGDI</sequence>
<organism evidence="1 2">
    <name type="scientific">Kurthia populi</name>
    <dbReference type="NCBI Taxonomy" id="1562132"/>
    <lineage>
        <taxon>Bacteria</taxon>
        <taxon>Bacillati</taxon>
        <taxon>Bacillota</taxon>
        <taxon>Bacilli</taxon>
        <taxon>Bacillales</taxon>
        <taxon>Caryophanaceae</taxon>
        <taxon>Kurthia</taxon>
    </lineage>
</organism>
<protein>
    <submittedName>
        <fullName evidence="1">Uncharacterized protein</fullName>
    </submittedName>
</protein>
<dbReference type="Proteomes" id="UP001597568">
    <property type="component" value="Unassembled WGS sequence"/>
</dbReference>
<proteinExistence type="predicted"/>